<dbReference type="EMBL" id="UYSL01003992">
    <property type="protein sequence ID" value="VDL66582.1"/>
    <property type="molecule type" value="Genomic_DNA"/>
</dbReference>
<dbReference type="AlphaFoldDB" id="A0A0N4XKE0"/>
<evidence type="ECO:0000313" key="3">
    <source>
        <dbReference type="WBParaSite" id="NBR_0000299201-mRNA-1"/>
    </source>
</evidence>
<keyword evidence="2" id="KW-1185">Reference proteome</keyword>
<evidence type="ECO:0000313" key="2">
    <source>
        <dbReference type="Proteomes" id="UP000271162"/>
    </source>
</evidence>
<name>A0A0N4XKE0_NIPBR</name>
<dbReference type="WBParaSite" id="NBR_0000299201-mRNA-1">
    <property type="protein sequence ID" value="NBR_0000299201-mRNA-1"/>
    <property type="gene ID" value="NBR_0000299201"/>
</dbReference>
<reference evidence="1 2" key="2">
    <citation type="submission" date="2018-11" db="EMBL/GenBank/DDBJ databases">
        <authorList>
            <consortium name="Pathogen Informatics"/>
        </authorList>
    </citation>
    <scope>NUCLEOTIDE SEQUENCE [LARGE SCALE GENOMIC DNA]</scope>
</reference>
<organism evidence="3">
    <name type="scientific">Nippostrongylus brasiliensis</name>
    <name type="common">Rat hookworm</name>
    <dbReference type="NCBI Taxonomy" id="27835"/>
    <lineage>
        <taxon>Eukaryota</taxon>
        <taxon>Metazoa</taxon>
        <taxon>Ecdysozoa</taxon>
        <taxon>Nematoda</taxon>
        <taxon>Chromadorea</taxon>
        <taxon>Rhabditida</taxon>
        <taxon>Rhabditina</taxon>
        <taxon>Rhabditomorpha</taxon>
        <taxon>Strongyloidea</taxon>
        <taxon>Heligmosomidae</taxon>
        <taxon>Nippostrongylus</taxon>
    </lineage>
</organism>
<sequence>MEVMMWHCQAEERVIKIAAKCKGMHTSLTVPYGYKMNTILVEDKGQNEDQILEEVRGFPARTKNDSTNFTLQKASFKNKKLTRIIALVFFVLRKLGE</sequence>
<dbReference type="Proteomes" id="UP000271162">
    <property type="component" value="Unassembled WGS sequence"/>
</dbReference>
<accession>A0A0N4XKE0</accession>
<reference evidence="3" key="1">
    <citation type="submission" date="2017-02" db="UniProtKB">
        <authorList>
            <consortium name="WormBaseParasite"/>
        </authorList>
    </citation>
    <scope>IDENTIFICATION</scope>
</reference>
<gene>
    <name evidence="1" type="ORF">NBR_LOCUS2993</name>
</gene>
<protein>
    <submittedName>
        <fullName evidence="1 3">Uncharacterized protein</fullName>
    </submittedName>
</protein>
<proteinExistence type="predicted"/>
<evidence type="ECO:0000313" key="1">
    <source>
        <dbReference type="EMBL" id="VDL66582.1"/>
    </source>
</evidence>